<dbReference type="SUPFAM" id="SSF56300">
    <property type="entry name" value="Metallo-dependent phosphatases"/>
    <property type="match status" value="1"/>
</dbReference>
<dbReference type="PANTHER" id="PTHR43606">
    <property type="entry name" value="PHOSPHATASE, PUTATIVE (AFU_ORTHOLOGUE AFUA_6G08710)-RELATED"/>
    <property type="match status" value="1"/>
</dbReference>
<feature type="domain" description="PhoD-like phosphatase metallophosphatase" evidence="2">
    <location>
        <begin position="161"/>
        <end position="482"/>
    </location>
</feature>
<name>A0ABP7XFJ0_9ACTN</name>
<proteinExistence type="predicted"/>
<comment type="caution">
    <text evidence="4">The sequence shown here is derived from an EMBL/GenBank/DDBJ whole genome shotgun (WGS) entry which is preliminary data.</text>
</comment>
<feature type="region of interest" description="Disordered" evidence="1">
    <location>
        <begin position="385"/>
        <end position="406"/>
    </location>
</feature>
<evidence type="ECO:0000313" key="5">
    <source>
        <dbReference type="Proteomes" id="UP001501495"/>
    </source>
</evidence>
<evidence type="ECO:0000259" key="3">
    <source>
        <dbReference type="Pfam" id="PF16655"/>
    </source>
</evidence>
<dbReference type="Proteomes" id="UP001501495">
    <property type="component" value="Unassembled WGS sequence"/>
</dbReference>
<protein>
    <submittedName>
        <fullName evidence="4">Alkaline phosphatase D family protein</fullName>
    </submittedName>
</protein>
<keyword evidence="5" id="KW-1185">Reference proteome</keyword>
<dbReference type="InterPro" id="IPR029052">
    <property type="entry name" value="Metallo-depent_PP-like"/>
</dbReference>
<gene>
    <name evidence="4" type="ORF">GCM10022215_12990</name>
</gene>
<dbReference type="InterPro" id="IPR038607">
    <property type="entry name" value="PhoD-like_sf"/>
</dbReference>
<feature type="region of interest" description="Disordered" evidence="1">
    <location>
        <begin position="1"/>
        <end position="20"/>
    </location>
</feature>
<feature type="domain" description="Phospholipase D N-terminal" evidence="3">
    <location>
        <begin position="59"/>
        <end position="124"/>
    </location>
</feature>
<dbReference type="PANTHER" id="PTHR43606:SF1">
    <property type="entry name" value="PHOD-LIKE PHOSPHATASE METALLOPHOSPHATASE DOMAIN-CONTAINING PROTEIN"/>
    <property type="match status" value="1"/>
</dbReference>
<accession>A0ABP7XFJ0</accession>
<evidence type="ECO:0000313" key="4">
    <source>
        <dbReference type="EMBL" id="GAA4114710.1"/>
    </source>
</evidence>
<reference evidence="5" key="1">
    <citation type="journal article" date="2019" name="Int. J. Syst. Evol. Microbiol.">
        <title>The Global Catalogue of Microorganisms (GCM) 10K type strain sequencing project: providing services to taxonomists for standard genome sequencing and annotation.</title>
        <authorList>
            <consortium name="The Broad Institute Genomics Platform"/>
            <consortium name="The Broad Institute Genome Sequencing Center for Infectious Disease"/>
            <person name="Wu L."/>
            <person name="Ma J."/>
        </authorList>
    </citation>
    <scope>NUCLEOTIDE SEQUENCE [LARGE SCALE GENOMIC DNA]</scope>
    <source>
        <strain evidence="5">JCM 16703</strain>
    </source>
</reference>
<sequence>MESWNDLRPPRPAPDLRPVDDARISRRAGLVGGLAVVAVPMLAPRPAPALLRLDDPVTAVRSGEVTTDSAVLWARARRPGRLMVDLESGGRRRRIRGPVADERVDLTARVHVTDLRPGRDYVARMWFDHGHGRRTAGARLEFSTAPLHAAPQRVVWSGDVNGQGWGIDRSRGGMTTFAAITALRPDLFVHNGDTVYADQPIAASVVTDDGSTWVNEVTPEVMKVAETLAEFRGRHRYSLHDDNVRAFHAVVPSVVQWDDHETANNWYPGEILDDDQYTERRVDVLATRGRRAWQEYQPVPVRRLVPRGGDGFAPRRIYRRVPRGQHLDVFCLDMRSWRGANSGNDPRTAFDRGILGRRQEEWLVEGLRRSTATWKLISADQPISTPSNRVTDLDGPANGDDGRPIGREPEIARVLSAIKRHGVRNVVWVTTDVHYTAAHHYSPERAAFTDFDPFWEFVSGPLAASPFRTKDDLLDGTFGPEVVFSRGETSTRLDITPRPQNQYFGQLAIAADGVLTVTLHDGTGTVLWERALEPETT</sequence>
<dbReference type="EMBL" id="BAAAZH010000010">
    <property type="protein sequence ID" value="GAA4114710.1"/>
    <property type="molecule type" value="Genomic_DNA"/>
</dbReference>
<dbReference type="RefSeq" id="WP_344732464.1">
    <property type="nucleotide sequence ID" value="NZ_BAAAZH010000010.1"/>
</dbReference>
<organism evidence="4 5">
    <name type="scientific">Nocardioides fonticola</name>
    <dbReference type="NCBI Taxonomy" id="450363"/>
    <lineage>
        <taxon>Bacteria</taxon>
        <taxon>Bacillati</taxon>
        <taxon>Actinomycetota</taxon>
        <taxon>Actinomycetes</taxon>
        <taxon>Propionibacteriales</taxon>
        <taxon>Nocardioidaceae</taxon>
        <taxon>Nocardioides</taxon>
    </lineage>
</organism>
<dbReference type="Pfam" id="PF09423">
    <property type="entry name" value="PhoD"/>
    <property type="match status" value="1"/>
</dbReference>
<dbReference type="InterPro" id="IPR032093">
    <property type="entry name" value="PhoD_N"/>
</dbReference>
<evidence type="ECO:0000256" key="1">
    <source>
        <dbReference type="SAM" id="MobiDB-lite"/>
    </source>
</evidence>
<dbReference type="InterPro" id="IPR018946">
    <property type="entry name" value="PhoD-like_MPP"/>
</dbReference>
<dbReference type="InterPro" id="IPR052900">
    <property type="entry name" value="Phospholipid_Metab_Enz"/>
</dbReference>
<dbReference type="Pfam" id="PF16655">
    <property type="entry name" value="PhoD_N"/>
    <property type="match status" value="1"/>
</dbReference>
<evidence type="ECO:0000259" key="2">
    <source>
        <dbReference type="Pfam" id="PF09423"/>
    </source>
</evidence>
<dbReference type="Gene3D" id="3.60.21.70">
    <property type="entry name" value="PhoD-like phosphatase"/>
    <property type="match status" value="1"/>
</dbReference>